<dbReference type="Pfam" id="PF00665">
    <property type="entry name" value="rve"/>
    <property type="match status" value="1"/>
</dbReference>
<evidence type="ECO:0000259" key="2">
    <source>
        <dbReference type="PROSITE" id="PS50994"/>
    </source>
</evidence>
<evidence type="ECO:0000313" key="4">
    <source>
        <dbReference type="Proteomes" id="UP001183794"/>
    </source>
</evidence>
<dbReference type="EMBL" id="JAVDYJ010000001">
    <property type="protein sequence ID" value="MDR7347996.1"/>
    <property type="molecule type" value="Genomic_DNA"/>
</dbReference>
<proteinExistence type="predicted"/>
<accession>A0ABU2B3M8</accession>
<protein>
    <submittedName>
        <fullName evidence="3">Transposase</fullName>
    </submittedName>
</protein>
<dbReference type="PANTHER" id="PTHR35004">
    <property type="entry name" value="TRANSPOSASE RV3428C-RELATED"/>
    <property type="match status" value="1"/>
</dbReference>
<name>A0ABU2B3M8_9MICC</name>
<gene>
    <name evidence="3" type="ORF">J2S62_002253</name>
</gene>
<organism evidence="3 4">
    <name type="scientific">Enteractinococcus fodinae</name>
    <dbReference type="NCBI Taxonomy" id="684663"/>
    <lineage>
        <taxon>Bacteria</taxon>
        <taxon>Bacillati</taxon>
        <taxon>Actinomycetota</taxon>
        <taxon>Actinomycetes</taxon>
        <taxon>Micrococcales</taxon>
        <taxon>Micrococcaceae</taxon>
    </lineage>
</organism>
<dbReference type="NCBIfam" id="NF033546">
    <property type="entry name" value="transpos_IS21"/>
    <property type="match status" value="1"/>
</dbReference>
<feature type="region of interest" description="Disordered" evidence="1">
    <location>
        <begin position="365"/>
        <end position="384"/>
    </location>
</feature>
<feature type="domain" description="Integrase catalytic" evidence="2">
    <location>
        <begin position="106"/>
        <end position="285"/>
    </location>
</feature>
<dbReference type="InterPro" id="IPR001584">
    <property type="entry name" value="Integrase_cat-core"/>
</dbReference>
<evidence type="ECO:0000256" key="1">
    <source>
        <dbReference type="SAM" id="MobiDB-lite"/>
    </source>
</evidence>
<comment type="caution">
    <text evidence="3">The sequence shown here is derived from an EMBL/GenBank/DDBJ whole genome shotgun (WGS) entry which is preliminary data.</text>
</comment>
<reference evidence="3 4" key="1">
    <citation type="submission" date="2023-07" db="EMBL/GenBank/DDBJ databases">
        <title>Sequencing the genomes of 1000 actinobacteria strains.</title>
        <authorList>
            <person name="Klenk H.-P."/>
        </authorList>
    </citation>
    <scope>NUCLEOTIDE SEQUENCE [LARGE SCALE GENOMIC DNA]</scope>
    <source>
        <strain evidence="3 4">DSM 22966</strain>
    </source>
</reference>
<dbReference type="PROSITE" id="PS50994">
    <property type="entry name" value="INTEGRASE"/>
    <property type="match status" value="1"/>
</dbReference>
<sequence length="384" mass="42317">MEILAAYDLTGSFRAAAELAGCSHHTVAAHVAARDAGRPIGQPTPRNKLIDPYQHHIEQWVEDSKAKIRADRVHQKLVGLGFTGSERTTRRAVAKIKRAWKVGHQRIHRPWITEPGLWLQYDFGDGPLINGVKTVLFVAWLAFSRFRVVIPVRDQSQPNVFAALDRTFRILGGAPTYVLTDNAKTVTVEHIAGVPVRNAAMAAFGRYYGVSVLTCEPADPATKGGVEASVKIAKADLVPTETNLRDDYASFAELEAACVAFMDQVNSREHRVTRRRPADVLAGQERPMLHRVPERAQTVTFGVSHQVPVNTPMVTFEHGQYSVPHTLIGDQVFVRVRGAGATEQIVIVHVGDHGPVEVARHDRARPGSPRIVDAHFPTDPAHRS</sequence>
<dbReference type="SUPFAM" id="SSF53098">
    <property type="entry name" value="Ribonuclease H-like"/>
    <property type="match status" value="1"/>
</dbReference>
<dbReference type="Gene3D" id="3.30.420.10">
    <property type="entry name" value="Ribonuclease H-like superfamily/Ribonuclease H"/>
    <property type="match status" value="1"/>
</dbReference>
<dbReference type="PANTHER" id="PTHR35004:SF7">
    <property type="entry name" value="INTEGRASE PROTEIN"/>
    <property type="match status" value="1"/>
</dbReference>
<dbReference type="Proteomes" id="UP001183794">
    <property type="component" value="Unassembled WGS sequence"/>
</dbReference>
<dbReference type="InterPro" id="IPR036397">
    <property type="entry name" value="RNaseH_sf"/>
</dbReference>
<keyword evidence="4" id="KW-1185">Reference proteome</keyword>
<evidence type="ECO:0000313" key="3">
    <source>
        <dbReference type="EMBL" id="MDR7347996.1"/>
    </source>
</evidence>
<dbReference type="InterPro" id="IPR012337">
    <property type="entry name" value="RNaseH-like_sf"/>
</dbReference>